<dbReference type="Gene3D" id="3.10.50.10">
    <property type="match status" value="1"/>
</dbReference>
<dbReference type="SUPFAM" id="SSF54556">
    <property type="entry name" value="Chitinase insertion domain"/>
    <property type="match status" value="1"/>
</dbReference>
<keyword evidence="2 3" id="KW-0326">Glycosidase</keyword>
<accession>A0A7S1JX66</accession>
<dbReference type="InterPro" id="IPR017853">
    <property type="entry name" value="GH"/>
</dbReference>
<feature type="compositionally biased region" description="Pro residues" evidence="4">
    <location>
        <begin position="560"/>
        <end position="570"/>
    </location>
</feature>
<dbReference type="GO" id="GO:0004553">
    <property type="term" value="F:hydrolase activity, hydrolyzing O-glycosyl compounds"/>
    <property type="evidence" value="ECO:0007669"/>
    <property type="project" value="InterPro"/>
</dbReference>
<reference evidence="7" key="1">
    <citation type="submission" date="2021-01" db="EMBL/GenBank/DDBJ databases">
        <authorList>
            <person name="Corre E."/>
            <person name="Pelletier E."/>
            <person name="Niang G."/>
            <person name="Scheremetjew M."/>
            <person name="Finn R."/>
            <person name="Kale V."/>
            <person name="Holt S."/>
            <person name="Cochrane G."/>
            <person name="Meng A."/>
            <person name="Brown T."/>
            <person name="Cohen L."/>
        </authorList>
    </citation>
    <scope>NUCLEOTIDE SEQUENCE</scope>
    <source>
        <strain evidence="7">CCMP3346</strain>
    </source>
</reference>
<dbReference type="SMART" id="SM00636">
    <property type="entry name" value="Glyco_18"/>
    <property type="match status" value="1"/>
</dbReference>
<proteinExistence type="predicted"/>
<organism evidence="7">
    <name type="scientific">Vitrella brassicaformis</name>
    <dbReference type="NCBI Taxonomy" id="1169539"/>
    <lineage>
        <taxon>Eukaryota</taxon>
        <taxon>Sar</taxon>
        <taxon>Alveolata</taxon>
        <taxon>Colpodellida</taxon>
        <taxon>Vitrellaceae</taxon>
        <taxon>Vitrella</taxon>
    </lineage>
</organism>
<name>A0A7S1JX66_9ALVE</name>
<protein>
    <recommendedName>
        <fullName evidence="6">GH18 domain-containing protein</fullName>
    </recommendedName>
</protein>
<evidence type="ECO:0000256" key="5">
    <source>
        <dbReference type="SAM" id="SignalP"/>
    </source>
</evidence>
<dbReference type="EMBL" id="HBGB01019280">
    <property type="protein sequence ID" value="CAD9056111.1"/>
    <property type="molecule type" value="Transcribed_RNA"/>
</dbReference>
<dbReference type="PANTHER" id="PTHR11177:SF317">
    <property type="entry name" value="CHITINASE 12-RELATED"/>
    <property type="match status" value="1"/>
</dbReference>
<dbReference type="GO" id="GO:0008061">
    <property type="term" value="F:chitin binding"/>
    <property type="evidence" value="ECO:0007669"/>
    <property type="project" value="InterPro"/>
</dbReference>
<feature type="chain" id="PRO_5030548118" description="GH18 domain-containing protein" evidence="5">
    <location>
        <begin position="16"/>
        <end position="707"/>
    </location>
</feature>
<evidence type="ECO:0000313" key="7">
    <source>
        <dbReference type="EMBL" id="CAD9056111.1"/>
    </source>
</evidence>
<dbReference type="PANTHER" id="PTHR11177">
    <property type="entry name" value="CHITINASE"/>
    <property type="match status" value="1"/>
</dbReference>
<gene>
    <name evidence="7" type="ORF">VBRA1451_LOCUS11176</name>
</gene>
<feature type="region of interest" description="Disordered" evidence="4">
    <location>
        <begin position="146"/>
        <end position="221"/>
    </location>
</feature>
<dbReference type="GO" id="GO:0005975">
    <property type="term" value="P:carbohydrate metabolic process"/>
    <property type="evidence" value="ECO:0007669"/>
    <property type="project" value="InterPro"/>
</dbReference>
<dbReference type="PROSITE" id="PS51910">
    <property type="entry name" value="GH18_2"/>
    <property type="match status" value="1"/>
</dbReference>
<feature type="domain" description="GH18" evidence="6">
    <location>
        <begin position="226"/>
        <end position="673"/>
    </location>
</feature>
<evidence type="ECO:0000259" key="6">
    <source>
        <dbReference type="PROSITE" id="PS51910"/>
    </source>
</evidence>
<dbReference type="InterPro" id="IPR029070">
    <property type="entry name" value="Chitinase_insertion_sf"/>
</dbReference>
<dbReference type="SUPFAM" id="SSF51445">
    <property type="entry name" value="(Trans)glycosidases"/>
    <property type="match status" value="1"/>
</dbReference>
<evidence type="ECO:0000256" key="3">
    <source>
        <dbReference type="RuleBase" id="RU000489"/>
    </source>
</evidence>
<feature type="compositionally biased region" description="Low complexity" evidence="4">
    <location>
        <begin position="161"/>
        <end position="170"/>
    </location>
</feature>
<dbReference type="AlphaFoldDB" id="A0A7S1JX66"/>
<dbReference type="PROSITE" id="PS01095">
    <property type="entry name" value="GH18_1"/>
    <property type="match status" value="1"/>
</dbReference>
<sequence>MLALVLILLPFYCLSHDISSSEVDACYCNEGACANNVCNNCRFEHDGRYVCFSGWSEQQCQGKGYSWCAGKKHEDDKDEKLKDPCYCTEGACTNQRCDNCNYAYGTNGERRACYHGWSQWYCDMLGSPYHWCGEGTEATVVPTWEPAEPTTEEPTAPPQKPTTAEPTPAEKTTRQPAVSARPPVATTQQPGTTAGPPVPTTGGPAPTPKPPLEGEKPSGGAKTSIERVMAYFGNWAIYDSMPYSRNFKPFDMKPILDGVTHVLYAFADLDKDCKLRYTDPNADIQTAYQGQFPGMPSWKESGMGNLKAFEILKQKQPHLKFIYSVGGWSLSAQFSKCSADKALREKMIADHVKWVEDHPIVDGLDIDWEYPTCCGDWILGDPAGLNACGAEADDGSNSRQAVKATGEPTCRKDDWKNYVLYLKELREALDVKFPNDHKELSIAVGITLKMRTTNPDDPLAKVYTQLCDVLDSLNLMTYDIHGSWERTTNFQAPLHFDDRDPSSAEFRRLTIDAIVKEFTDTYKCPPHKLSLGLPLYGRSWNGVSPGPNNDGMYQPATGAPRPPNSGPKPWPAGGKGSEQTGATIELGHMSVWDIIDNYEDKNGFKKYYNEATQTAYVYNPNTKIWVGYDDKKAILAKMHLAHSHSLGGVFVWLIDDDRHFDVWNEMHRFMVSENKEGASSLTEEASAAHETVHVHASGLIRRHAFGQ</sequence>
<dbReference type="Gene3D" id="3.20.20.80">
    <property type="entry name" value="Glycosidases"/>
    <property type="match status" value="1"/>
</dbReference>
<dbReference type="InterPro" id="IPR011583">
    <property type="entry name" value="Chitinase_II/V-like_cat"/>
</dbReference>
<dbReference type="InterPro" id="IPR050314">
    <property type="entry name" value="Glycosyl_Hydrlase_18"/>
</dbReference>
<dbReference type="Pfam" id="PF00704">
    <property type="entry name" value="Glyco_hydro_18"/>
    <property type="match status" value="1"/>
</dbReference>
<dbReference type="InterPro" id="IPR001223">
    <property type="entry name" value="Glyco_hydro18_cat"/>
</dbReference>
<dbReference type="InterPro" id="IPR001579">
    <property type="entry name" value="Glyco_hydro_18_chit_AS"/>
</dbReference>
<keyword evidence="5" id="KW-0732">Signal</keyword>
<feature type="compositionally biased region" description="Low complexity" evidence="4">
    <location>
        <begin position="182"/>
        <end position="204"/>
    </location>
</feature>
<feature type="region of interest" description="Disordered" evidence="4">
    <location>
        <begin position="546"/>
        <end position="579"/>
    </location>
</feature>
<evidence type="ECO:0000256" key="4">
    <source>
        <dbReference type="SAM" id="MobiDB-lite"/>
    </source>
</evidence>
<keyword evidence="1 3" id="KW-0378">Hydrolase</keyword>
<evidence type="ECO:0000256" key="2">
    <source>
        <dbReference type="ARBA" id="ARBA00023295"/>
    </source>
</evidence>
<evidence type="ECO:0000256" key="1">
    <source>
        <dbReference type="ARBA" id="ARBA00022801"/>
    </source>
</evidence>
<feature type="signal peptide" evidence="5">
    <location>
        <begin position="1"/>
        <end position="15"/>
    </location>
</feature>